<gene>
    <name evidence="1" type="ordered locus">DPPB72</name>
</gene>
<evidence type="ECO:0000313" key="2">
    <source>
        <dbReference type="Proteomes" id="UP000000602"/>
    </source>
</evidence>
<dbReference type="OrthoDB" id="555447at2"/>
<dbReference type="InterPro" id="IPR013969">
    <property type="entry name" value="Oligosacch_biosynth_Alg14"/>
</dbReference>
<dbReference type="EMBL" id="CR522871">
    <property type="protein sequence ID" value="CAG37936.1"/>
    <property type="molecule type" value="Genomic_DNA"/>
</dbReference>
<keyword evidence="2" id="KW-1185">Reference proteome</keyword>
<protein>
    <submittedName>
        <fullName evidence="1">Related to glycosyltransferase (PssD)</fullName>
    </submittedName>
</protein>
<keyword evidence="1" id="KW-0808">Transferase</keyword>
<dbReference type="eggNOG" id="COG0707">
    <property type="taxonomic scope" value="Bacteria"/>
</dbReference>
<proteinExistence type="predicted"/>
<evidence type="ECO:0000313" key="1">
    <source>
        <dbReference type="EMBL" id="CAG37936.1"/>
    </source>
</evidence>
<dbReference type="KEGG" id="dps:DPPB72"/>
<name>Q6AIB1_DESPS</name>
<dbReference type="GO" id="GO:0016740">
    <property type="term" value="F:transferase activity"/>
    <property type="evidence" value="ECO:0007669"/>
    <property type="project" value="UniProtKB-KW"/>
</dbReference>
<dbReference type="HOGENOM" id="CLU_064541_3_0_7"/>
<dbReference type="STRING" id="177439.DPPB72"/>
<dbReference type="GO" id="GO:0006488">
    <property type="term" value="P:dolichol-linked oligosaccharide biosynthetic process"/>
    <property type="evidence" value="ECO:0007669"/>
    <property type="project" value="InterPro"/>
</dbReference>
<dbReference type="Gene3D" id="3.40.50.2000">
    <property type="entry name" value="Glycogen Phosphorylase B"/>
    <property type="match status" value="1"/>
</dbReference>
<geneLocation type="plasmid" evidence="2">
    <name>large</name>
</geneLocation>
<dbReference type="Pfam" id="PF08660">
    <property type="entry name" value="Alg14"/>
    <property type="match status" value="1"/>
</dbReference>
<accession>Q6AIB1</accession>
<sequence>MLVSSQGGHWIQLKRLLPAFFDKELIFVSTFVNQPNLEVDNGIYFSVCDASRWAKINLIRQFLQVAIIVLKNKPDIIFSTGASIGVWAIIVGKFIGAKTIWLDSIANSNEISMSGKIVRKIVDVHLTQWEHLAGDKTKYIGTVL</sequence>
<organism evidence="1 2">
    <name type="scientific">Desulfotalea psychrophila (strain LSv54 / DSM 12343)</name>
    <dbReference type="NCBI Taxonomy" id="177439"/>
    <lineage>
        <taxon>Bacteria</taxon>
        <taxon>Pseudomonadati</taxon>
        <taxon>Thermodesulfobacteriota</taxon>
        <taxon>Desulfobulbia</taxon>
        <taxon>Desulfobulbales</taxon>
        <taxon>Desulfocapsaceae</taxon>
        <taxon>Desulfotalea</taxon>
    </lineage>
</organism>
<dbReference type="AlphaFoldDB" id="Q6AIB1"/>
<reference evidence="1 2" key="1">
    <citation type="journal article" date="2004" name="Environ. Microbiol.">
        <title>The genome of Desulfotalea psychrophila, a sulfate-reducing bacterium from permanently cold Arctic sediments.</title>
        <authorList>
            <person name="Rabus R."/>
            <person name="Ruepp A."/>
            <person name="Frickey T."/>
            <person name="Rattei T."/>
            <person name="Fartmann B."/>
            <person name="Stark M."/>
            <person name="Bauer M."/>
            <person name="Zibat A."/>
            <person name="Lombardot T."/>
            <person name="Becker I."/>
            <person name="Amann J."/>
            <person name="Gellner K."/>
            <person name="Teeling H."/>
            <person name="Leuschner W.D."/>
            <person name="Gloeckner F.-O."/>
            <person name="Lupas A.N."/>
            <person name="Amann R."/>
            <person name="Klenk H.-P."/>
        </authorList>
    </citation>
    <scope>NUCLEOTIDE SEQUENCE [LARGE SCALE GENOMIC DNA]</scope>
    <source>
        <strain evidence="2">DSM 12343 / LSv54</strain>
        <plasmid evidence="2">large</plasmid>
    </source>
</reference>
<dbReference type="Proteomes" id="UP000000602">
    <property type="component" value="Plasmid large"/>
</dbReference>